<dbReference type="InterPro" id="IPR002048">
    <property type="entry name" value="EF_hand_dom"/>
</dbReference>
<dbReference type="InterPro" id="IPR018247">
    <property type="entry name" value="EF_Hand_1_Ca_BS"/>
</dbReference>
<comment type="caution">
    <text evidence="3">The sequence shown here is derived from an EMBL/GenBank/DDBJ whole genome shotgun (WGS) entry which is preliminary data.</text>
</comment>
<gene>
    <name evidence="3" type="ORF">MNOR_LOCUS15616</name>
</gene>
<keyword evidence="1" id="KW-0106">Calcium</keyword>
<keyword evidence="4" id="KW-1185">Reference proteome</keyword>
<accession>A0AAV2QS54</accession>
<evidence type="ECO:0000256" key="1">
    <source>
        <dbReference type="ARBA" id="ARBA00022837"/>
    </source>
</evidence>
<sequence>MSSLSTFRKAKLIHVFNTFFDINGSGEIDEKDLEIAVKRVCEARGWKPSDPEYGRTQKTLKTVWNVVTAKADTDSDNQVSVEEWYRAWKEDDKEWSHIFRDLMFLLEDASCDGHIDVDEYIALYKAMGLTEEGSREAFRKCAEKNDGEIRKERFDELWEEYFTSDNPNAPGNFIFGKAHF</sequence>
<reference evidence="3 4" key="1">
    <citation type="submission" date="2024-05" db="EMBL/GenBank/DDBJ databases">
        <authorList>
            <person name="Wallberg A."/>
        </authorList>
    </citation>
    <scope>NUCLEOTIDE SEQUENCE [LARGE SCALE GENOMIC DNA]</scope>
</reference>
<feature type="domain" description="EF-hand" evidence="2">
    <location>
        <begin position="70"/>
        <end position="86"/>
    </location>
</feature>
<evidence type="ECO:0000259" key="2">
    <source>
        <dbReference type="Pfam" id="PF13202"/>
    </source>
</evidence>
<evidence type="ECO:0000313" key="3">
    <source>
        <dbReference type="EMBL" id="CAL4096198.1"/>
    </source>
</evidence>
<dbReference type="Pfam" id="PF13202">
    <property type="entry name" value="EF-hand_5"/>
    <property type="match status" value="1"/>
</dbReference>
<dbReference type="PROSITE" id="PS00018">
    <property type="entry name" value="EF_HAND_1"/>
    <property type="match status" value="3"/>
</dbReference>
<proteinExistence type="predicted"/>
<evidence type="ECO:0000313" key="4">
    <source>
        <dbReference type="Proteomes" id="UP001497623"/>
    </source>
</evidence>
<dbReference type="GO" id="GO:0005509">
    <property type="term" value="F:calcium ion binding"/>
    <property type="evidence" value="ECO:0007669"/>
    <property type="project" value="InterPro"/>
</dbReference>
<dbReference type="Gene3D" id="1.10.238.10">
    <property type="entry name" value="EF-hand"/>
    <property type="match status" value="1"/>
</dbReference>
<dbReference type="InterPro" id="IPR011992">
    <property type="entry name" value="EF-hand-dom_pair"/>
</dbReference>
<dbReference type="SUPFAM" id="SSF47473">
    <property type="entry name" value="EF-hand"/>
    <property type="match status" value="1"/>
</dbReference>
<dbReference type="EMBL" id="CAXKWB010009847">
    <property type="protein sequence ID" value="CAL4096198.1"/>
    <property type="molecule type" value="Genomic_DNA"/>
</dbReference>
<dbReference type="AlphaFoldDB" id="A0AAV2QS54"/>
<name>A0AAV2QS54_MEGNR</name>
<protein>
    <recommendedName>
        <fullName evidence="2">EF-hand domain-containing protein</fullName>
    </recommendedName>
</protein>
<dbReference type="Proteomes" id="UP001497623">
    <property type="component" value="Unassembled WGS sequence"/>
</dbReference>
<organism evidence="3 4">
    <name type="scientific">Meganyctiphanes norvegica</name>
    <name type="common">Northern krill</name>
    <name type="synonym">Thysanopoda norvegica</name>
    <dbReference type="NCBI Taxonomy" id="48144"/>
    <lineage>
        <taxon>Eukaryota</taxon>
        <taxon>Metazoa</taxon>
        <taxon>Ecdysozoa</taxon>
        <taxon>Arthropoda</taxon>
        <taxon>Crustacea</taxon>
        <taxon>Multicrustacea</taxon>
        <taxon>Malacostraca</taxon>
        <taxon>Eumalacostraca</taxon>
        <taxon>Eucarida</taxon>
        <taxon>Euphausiacea</taxon>
        <taxon>Euphausiidae</taxon>
        <taxon>Meganyctiphanes</taxon>
    </lineage>
</organism>